<organism evidence="1 2">
    <name type="scientific">Peribacillus simplex</name>
    <dbReference type="NCBI Taxonomy" id="1478"/>
    <lineage>
        <taxon>Bacteria</taxon>
        <taxon>Bacillati</taxon>
        <taxon>Bacillota</taxon>
        <taxon>Bacilli</taxon>
        <taxon>Bacillales</taxon>
        <taxon>Bacillaceae</taxon>
        <taxon>Peribacillus</taxon>
    </lineage>
</organism>
<reference evidence="1" key="1">
    <citation type="submission" date="2023-07" db="EMBL/GenBank/DDBJ databases">
        <title>Murine gut Bacillus species.</title>
        <authorList>
            <person name="Gutman E."/>
            <person name="Hashuel R."/>
            <person name="Litvak Y."/>
        </authorList>
    </citation>
    <scope>NUCLEOTIDE SEQUENCE</scope>
    <source>
        <strain evidence="1">RU283</strain>
    </source>
</reference>
<sequence>MFKMRDKQNQLIERNSDKHLVVRVDIAQQLHVLEQVNFRGIMSEIHLHK</sequence>
<name>A0AA90NT88_9BACI</name>
<dbReference type="AlphaFoldDB" id="A0AA90NT88"/>
<dbReference type="Proteomes" id="UP001178277">
    <property type="component" value="Unassembled WGS sequence"/>
</dbReference>
<evidence type="ECO:0000313" key="2">
    <source>
        <dbReference type="Proteomes" id="UP001178277"/>
    </source>
</evidence>
<gene>
    <name evidence="1" type="ORF">Q8G35_12750</name>
</gene>
<comment type="caution">
    <text evidence="1">The sequence shown here is derived from an EMBL/GenBank/DDBJ whole genome shotgun (WGS) entry which is preliminary data.</text>
</comment>
<dbReference type="EMBL" id="JAUUTP010000011">
    <property type="protein sequence ID" value="MDP1419276.1"/>
    <property type="molecule type" value="Genomic_DNA"/>
</dbReference>
<dbReference type="RefSeq" id="WP_305160560.1">
    <property type="nucleotide sequence ID" value="NZ_JAUUTP010000011.1"/>
</dbReference>
<evidence type="ECO:0000313" key="1">
    <source>
        <dbReference type="EMBL" id="MDP1419276.1"/>
    </source>
</evidence>
<accession>A0AA90NT88</accession>
<proteinExistence type="predicted"/>
<protein>
    <submittedName>
        <fullName evidence="1">Uncharacterized protein</fullName>
    </submittedName>
</protein>